<evidence type="ECO:0000313" key="2">
    <source>
        <dbReference type="EMBL" id="KAK7030548.1"/>
    </source>
</evidence>
<accession>A0AAW0BUU3</accession>
<dbReference type="AlphaFoldDB" id="A0AAW0BUU3"/>
<name>A0AAW0BUU3_9AGAR</name>
<feature type="compositionally biased region" description="Basic and acidic residues" evidence="1">
    <location>
        <begin position="47"/>
        <end position="76"/>
    </location>
</feature>
<proteinExistence type="predicted"/>
<gene>
    <name evidence="2" type="ORF">R3P38DRAFT_2927467</name>
</gene>
<dbReference type="Proteomes" id="UP001362999">
    <property type="component" value="Unassembled WGS sequence"/>
</dbReference>
<feature type="region of interest" description="Disordered" evidence="1">
    <location>
        <begin position="1"/>
        <end position="93"/>
    </location>
</feature>
<feature type="compositionally biased region" description="Polar residues" evidence="1">
    <location>
        <begin position="126"/>
        <end position="137"/>
    </location>
</feature>
<feature type="region of interest" description="Disordered" evidence="1">
    <location>
        <begin position="105"/>
        <end position="138"/>
    </location>
</feature>
<reference evidence="2 3" key="1">
    <citation type="journal article" date="2024" name="J Genomics">
        <title>Draft genome sequencing and assembly of Favolaschia claudopus CIRM-BRFM 2984 isolated from oak limbs.</title>
        <authorList>
            <person name="Navarro D."/>
            <person name="Drula E."/>
            <person name="Chaduli D."/>
            <person name="Cazenave R."/>
            <person name="Ahrendt S."/>
            <person name="Wang J."/>
            <person name="Lipzen A."/>
            <person name="Daum C."/>
            <person name="Barry K."/>
            <person name="Grigoriev I.V."/>
            <person name="Favel A."/>
            <person name="Rosso M.N."/>
            <person name="Martin F."/>
        </authorList>
    </citation>
    <scope>NUCLEOTIDE SEQUENCE [LARGE SCALE GENOMIC DNA]</scope>
    <source>
        <strain evidence="2 3">CIRM-BRFM 2984</strain>
    </source>
</reference>
<feature type="compositionally biased region" description="Basic and acidic residues" evidence="1">
    <location>
        <begin position="10"/>
        <end position="27"/>
    </location>
</feature>
<organism evidence="2 3">
    <name type="scientific">Favolaschia claudopus</name>
    <dbReference type="NCBI Taxonomy" id="2862362"/>
    <lineage>
        <taxon>Eukaryota</taxon>
        <taxon>Fungi</taxon>
        <taxon>Dikarya</taxon>
        <taxon>Basidiomycota</taxon>
        <taxon>Agaricomycotina</taxon>
        <taxon>Agaricomycetes</taxon>
        <taxon>Agaricomycetidae</taxon>
        <taxon>Agaricales</taxon>
        <taxon>Marasmiineae</taxon>
        <taxon>Mycenaceae</taxon>
        <taxon>Favolaschia</taxon>
    </lineage>
</organism>
<keyword evidence="3" id="KW-1185">Reference proteome</keyword>
<comment type="caution">
    <text evidence="2">The sequence shown here is derived from an EMBL/GenBank/DDBJ whole genome shotgun (WGS) entry which is preliminary data.</text>
</comment>
<feature type="region of interest" description="Disordered" evidence="1">
    <location>
        <begin position="176"/>
        <end position="206"/>
    </location>
</feature>
<evidence type="ECO:0000256" key="1">
    <source>
        <dbReference type="SAM" id="MobiDB-lite"/>
    </source>
</evidence>
<dbReference type="EMBL" id="JAWWNJ010000025">
    <property type="protein sequence ID" value="KAK7030548.1"/>
    <property type="molecule type" value="Genomic_DNA"/>
</dbReference>
<feature type="compositionally biased region" description="Polar residues" evidence="1">
    <location>
        <begin position="28"/>
        <end position="41"/>
    </location>
</feature>
<evidence type="ECO:0000313" key="3">
    <source>
        <dbReference type="Proteomes" id="UP001362999"/>
    </source>
</evidence>
<sequence length="206" mass="23940">MPDSRSNSRRQKETSTNEWKIRAKVSDSRLSIRSSRTQRMTLDTDELSERATRNLSEKYHSAPSTPRKERPVERTEVSGGRPTDCEGKQRPKLGLRRVVTIADLRGGNAMKNTKRHPGNESDSTVKPRNQRSATPHSKNYHLALEKERQAVEMQMAALTNEVRELQLERVALDRRKSEVEEEQEQVERRMASTRRHLRRITERLES</sequence>
<protein>
    <submittedName>
        <fullName evidence="2">Uncharacterized protein</fullName>
    </submittedName>
</protein>